<gene>
    <name evidence="2" type="ORF">PLXY2_LOCUS12241</name>
</gene>
<accession>A0A8S4FYS9</accession>
<proteinExistence type="predicted"/>
<feature type="signal peptide" evidence="1">
    <location>
        <begin position="1"/>
        <end position="18"/>
    </location>
</feature>
<dbReference type="EMBL" id="CAJHNJ030000071">
    <property type="protein sequence ID" value="CAG9133993.1"/>
    <property type="molecule type" value="Genomic_DNA"/>
</dbReference>
<keyword evidence="3" id="KW-1185">Reference proteome</keyword>
<comment type="caution">
    <text evidence="2">The sequence shown here is derived from an EMBL/GenBank/DDBJ whole genome shotgun (WGS) entry which is preliminary data.</text>
</comment>
<reference evidence="2" key="1">
    <citation type="submission" date="2020-11" db="EMBL/GenBank/DDBJ databases">
        <authorList>
            <person name="Whiteford S."/>
        </authorList>
    </citation>
    <scope>NUCLEOTIDE SEQUENCE</scope>
</reference>
<dbReference type="Proteomes" id="UP000653454">
    <property type="component" value="Unassembled WGS sequence"/>
</dbReference>
<organism evidence="2 3">
    <name type="scientific">Plutella xylostella</name>
    <name type="common">Diamondback moth</name>
    <name type="synonym">Plutella maculipennis</name>
    <dbReference type="NCBI Taxonomy" id="51655"/>
    <lineage>
        <taxon>Eukaryota</taxon>
        <taxon>Metazoa</taxon>
        <taxon>Ecdysozoa</taxon>
        <taxon>Arthropoda</taxon>
        <taxon>Hexapoda</taxon>
        <taxon>Insecta</taxon>
        <taxon>Pterygota</taxon>
        <taxon>Neoptera</taxon>
        <taxon>Endopterygota</taxon>
        <taxon>Lepidoptera</taxon>
        <taxon>Glossata</taxon>
        <taxon>Ditrysia</taxon>
        <taxon>Yponomeutoidea</taxon>
        <taxon>Plutellidae</taxon>
        <taxon>Plutella</taxon>
    </lineage>
</organism>
<name>A0A8S4FYS9_PLUXY</name>
<keyword evidence="1" id="KW-0732">Signal</keyword>
<evidence type="ECO:0000313" key="3">
    <source>
        <dbReference type="Proteomes" id="UP000653454"/>
    </source>
</evidence>
<feature type="chain" id="PRO_5035843764" evidence="1">
    <location>
        <begin position="19"/>
        <end position="132"/>
    </location>
</feature>
<evidence type="ECO:0000256" key="1">
    <source>
        <dbReference type="SAM" id="SignalP"/>
    </source>
</evidence>
<evidence type="ECO:0000313" key="2">
    <source>
        <dbReference type="EMBL" id="CAG9133993.1"/>
    </source>
</evidence>
<protein>
    <submittedName>
        <fullName evidence="2">(diamondback moth) hypothetical protein</fullName>
    </submittedName>
</protein>
<sequence length="132" mass="14897">MLYIKLFLLFATFTGVLSTRNNFQDFIYKFGPDRPHYIELGRTEGQIERRQTKTGVYLNQLASPSMIRHVTVTVTGSSFLDTPESVLYDEKIGLVKINYSLRGSLGKPKHYVVVIKGIIPFPLTKQTGPKSG</sequence>
<dbReference type="AlphaFoldDB" id="A0A8S4FYS9"/>